<protein>
    <submittedName>
        <fullName evidence="2">Putative secreted protein</fullName>
    </submittedName>
</protein>
<proteinExistence type="predicted"/>
<name>A0A6M2DE50_RHIMP</name>
<dbReference type="EMBL" id="GHWJ01010684">
    <property type="protein sequence ID" value="NOV43421.1"/>
    <property type="molecule type" value="Transcribed_RNA"/>
</dbReference>
<feature type="signal peptide" evidence="1">
    <location>
        <begin position="1"/>
        <end position="24"/>
    </location>
</feature>
<sequence length="75" mass="8400">MLSAPPPLFFVISLFIILFVPKMGDNNSACRFDLWPQNLPMLIAMGKSITATNFKKSIGPPLQRLSTKSPPLHRF</sequence>
<evidence type="ECO:0000313" key="2">
    <source>
        <dbReference type="EMBL" id="NOV43421.1"/>
    </source>
</evidence>
<keyword evidence="1" id="KW-0732">Signal</keyword>
<reference evidence="2" key="1">
    <citation type="submission" date="2019-09" db="EMBL/GenBank/DDBJ databases">
        <title>Organ-specific transcriptomic study of the physiology of the cattle tick, Rhipicephalus microplus.</title>
        <authorList>
            <person name="Tirloni L."/>
            <person name="Braz G."/>
            <person name="Gandara A.C.P."/>
            <person name="Sabadin G.A."/>
            <person name="da Silva R.M."/>
            <person name="Guizzo M.G."/>
            <person name="Machado J.A."/>
            <person name="Costa E.P."/>
            <person name="Gomes H.F."/>
            <person name="Moraes J."/>
            <person name="Mota M.B.S."/>
            <person name="Mesquita R.D."/>
            <person name="Alvarenga P.H."/>
            <person name="Alves F."/>
            <person name="Seixas A."/>
            <person name="da Fonseca R.N."/>
            <person name="Fogaca A."/>
            <person name="Logullo C."/>
            <person name="Tanaka A."/>
            <person name="Daffre S."/>
            <person name="Termignoni C."/>
            <person name="Vaz I.S.Jr."/>
            <person name="Oliveira P.L."/>
            <person name="Ribeiro J.M."/>
        </authorList>
    </citation>
    <scope>NUCLEOTIDE SEQUENCE</scope>
    <source>
        <strain evidence="2">Porto Alegre</strain>
    </source>
</reference>
<accession>A0A6M2DE50</accession>
<evidence type="ECO:0000256" key="1">
    <source>
        <dbReference type="SAM" id="SignalP"/>
    </source>
</evidence>
<organism evidence="2">
    <name type="scientific">Rhipicephalus microplus</name>
    <name type="common">Cattle tick</name>
    <name type="synonym">Boophilus microplus</name>
    <dbReference type="NCBI Taxonomy" id="6941"/>
    <lineage>
        <taxon>Eukaryota</taxon>
        <taxon>Metazoa</taxon>
        <taxon>Ecdysozoa</taxon>
        <taxon>Arthropoda</taxon>
        <taxon>Chelicerata</taxon>
        <taxon>Arachnida</taxon>
        <taxon>Acari</taxon>
        <taxon>Parasitiformes</taxon>
        <taxon>Ixodida</taxon>
        <taxon>Ixodoidea</taxon>
        <taxon>Ixodidae</taxon>
        <taxon>Rhipicephalinae</taxon>
        <taxon>Rhipicephalus</taxon>
        <taxon>Boophilus</taxon>
    </lineage>
</organism>
<feature type="chain" id="PRO_5027050672" evidence="1">
    <location>
        <begin position="25"/>
        <end position="75"/>
    </location>
</feature>
<dbReference type="AlphaFoldDB" id="A0A6M2DE50"/>